<feature type="transmembrane region" description="Helical" evidence="6">
    <location>
        <begin position="30"/>
        <end position="51"/>
    </location>
</feature>
<comment type="subcellular location">
    <subcellularLocation>
        <location evidence="1">Cell membrane</location>
        <topology evidence="1">Multi-pass membrane protein</topology>
    </subcellularLocation>
</comment>
<feature type="transmembrane region" description="Helical" evidence="6">
    <location>
        <begin position="89"/>
        <end position="110"/>
    </location>
</feature>
<organism evidence="8 9">
    <name type="scientific">Paraburkholderia bengalensis</name>
    <dbReference type="NCBI Taxonomy" id="2747562"/>
    <lineage>
        <taxon>Bacteria</taxon>
        <taxon>Pseudomonadati</taxon>
        <taxon>Pseudomonadota</taxon>
        <taxon>Betaproteobacteria</taxon>
        <taxon>Burkholderiales</taxon>
        <taxon>Burkholderiaceae</taxon>
        <taxon>Paraburkholderia</taxon>
    </lineage>
</organism>
<dbReference type="SUPFAM" id="SSF103481">
    <property type="entry name" value="Multidrug resistance efflux transporter EmrE"/>
    <property type="match status" value="2"/>
</dbReference>
<dbReference type="PANTHER" id="PTHR42920">
    <property type="entry name" value="OS03G0707200 PROTEIN-RELATED"/>
    <property type="match status" value="1"/>
</dbReference>
<dbReference type="EMBL" id="JACFYJ010000050">
    <property type="protein sequence ID" value="MEI6000401.1"/>
    <property type="molecule type" value="Genomic_DNA"/>
</dbReference>
<feature type="domain" description="EamA" evidence="7">
    <location>
        <begin position="28"/>
        <end position="161"/>
    </location>
</feature>
<evidence type="ECO:0000313" key="8">
    <source>
        <dbReference type="EMBL" id="MEI6000401.1"/>
    </source>
</evidence>
<gene>
    <name evidence="8" type="ORF">H3V53_25355</name>
</gene>
<keyword evidence="2" id="KW-1003">Cell membrane</keyword>
<feature type="transmembrane region" description="Helical" evidence="6">
    <location>
        <begin position="204"/>
        <end position="223"/>
    </location>
</feature>
<proteinExistence type="predicted"/>
<dbReference type="Proteomes" id="UP001386437">
    <property type="component" value="Unassembled WGS sequence"/>
</dbReference>
<keyword evidence="5 6" id="KW-0472">Membrane</keyword>
<keyword evidence="9" id="KW-1185">Reference proteome</keyword>
<keyword evidence="3 6" id="KW-0812">Transmembrane</keyword>
<evidence type="ECO:0000256" key="2">
    <source>
        <dbReference type="ARBA" id="ARBA00022475"/>
    </source>
</evidence>
<dbReference type="RefSeq" id="WP_336600336.1">
    <property type="nucleotide sequence ID" value="NZ_JACFYJ010000050.1"/>
</dbReference>
<evidence type="ECO:0000256" key="3">
    <source>
        <dbReference type="ARBA" id="ARBA00022692"/>
    </source>
</evidence>
<reference evidence="8 9" key="1">
    <citation type="journal article" date="2022" name="Arch. Microbiol.">
        <title>Paraburkholderia bengalensis sp. nov. isolated from roots of Oryza sativa, IR64.</title>
        <authorList>
            <person name="Nag P."/>
            <person name="Mondal N."/>
            <person name="Sarkar J."/>
            <person name="Das S."/>
        </authorList>
    </citation>
    <scope>NUCLEOTIDE SEQUENCE [LARGE SCALE GENOMIC DNA]</scope>
    <source>
        <strain evidence="8 9">IR64_4_BI</strain>
    </source>
</reference>
<evidence type="ECO:0000256" key="4">
    <source>
        <dbReference type="ARBA" id="ARBA00022989"/>
    </source>
</evidence>
<keyword evidence="4 6" id="KW-1133">Transmembrane helix</keyword>
<dbReference type="Pfam" id="PF00892">
    <property type="entry name" value="EamA"/>
    <property type="match status" value="2"/>
</dbReference>
<feature type="transmembrane region" description="Helical" evidence="6">
    <location>
        <begin position="147"/>
        <end position="168"/>
    </location>
</feature>
<feature type="transmembrane region" description="Helical" evidence="6">
    <location>
        <begin position="235"/>
        <end position="254"/>
    </location>
</feature>
<name>A0ABU8IXZ3_9BURK</name>
<dbReference type="InterPro" id="IPR051258">
    <property type="entry name" value="Diverse_Substrate_Transporter"/>
</dbReference>
<dbReference type="InterPro" id="IPR000620">
    <property type="entry name" value="EamA_dom"/>
</dbReference>
<feature type="transmembrane region" description="Helical" evidence="6">
    <location>
        <begin position="174"/>
        <end position="192"/>
    </location>
</feature>
<feature type="transmembrane region" description="Helical" evidence="6">
    <location>
        <begin position="116"/>
        <end position="138"/>
    </location>
</feature>
<feature type="transmembrane region" description="Helical" evidence="6">
    <location>
        <begin position="291"/>
        <end position="308"/>
    </location>
</feature>
<evidence type="ECO:0000259" key="7">
    <source>
        <dbReference type="Pfam" id="PF00892"/>
    </source>
</evidence>
<sequence length="327" mass="34180">MASGKVSGAAAAVDPEQAQRKASRIRLSGFAWAALTVMIFSGWFVVTRLGVIRELRIWDIAALRFGIGAILLAPTVVRRGSRLSAAAWGEGLIFAVLWGVPFVLLVALGLKLTSAAQASSVAPTLMPVFAGVLGWAFLRERQGRSRWIGYAAIITGLVCLVGAGVAAHGKPNPFGIFALTAAAAMWAIYTLLFRRSGLTPVESAALICLWSMALYLPVYLFLGLSRFSLASPGEIAMQGLYQGVLMSGVALITYNRAVSLLGSSAATAVIALLPAVASVLAIPVLGETPSLAEGLSIVVIVFGVLLASRPPPARIAAVRRASTHSQT</sequence>
<evidence type="ECO:0000256" key="5">
    <source>
        <dbReference type="ARBA" id="ARBA00023136"/>
    </source>
</evidence>
<protein>
    <submittedName>
        <fullName evidence="8">DMT family transporter</fullName>
    </submittedName>
</protein>
<evidence type="ECO:0000313" key="9">
    <source>
        <dbReference type="Proteomes" id="UP001386437"/>
    </source>
</evidence>
<comment type="caution">
    <text evidence="8">The sequence shown here is derived from an EMBL/GenBank/DDBJ whole genome shotgun (WGS) entry which is preliminary data.</text>
</comment>
<feature type="transmembrane region" description="Helical" evidence="6">
    <location>
        <begin position="57"/>
        <end position="77"/>
    </location>
</feature>
<dbReference type="PANTHER" id="PTHR42920:SF26">
    <property type="entry name" value="OS03G0707200 PROTEIN"/>
    <property type="match status" value="1"/>
</dbReference>
<dbReference type="InterPro" id="IPR037185">
    <property type="entry name" value="EmrE-like"/>
</dbReference>
<accession>A0ABU8IXZ3</accession>
<evidence type="ECO:0000256" key="1">
    <source>
        <dbReference type="ARBA" id="ARBA00004651"/>
    </source>
</evidence>
<evidence type="ECO:0000256" key="6">
    <source>
        <dbReference type="SAM" id="Phobius"/>
    </source>
</evidence>
<feature type="transmembrane region" description="Helical" evidence="6">
    <location>
        <begin position="266"/>
        <end position="285"/>
    </location>
</feature>
<feature type="domain" description="EamA" evidence="7">
    <location>
        <begin position="174"/>
        <end position="308"/>
    </location>
</feature>